<proteinExistence type="predicted"/>
<gene>
    <name evidence="2" type="ORF">CC80DRAFT_392471</name>
</gene>
<dbReference type="OrthoDB" id="5362512at2759"/>
<dbReference type="InterPro" id="IPR010730">
    <property type="entry name" value="HET"/>
</dbReference>
<feature type="non-terminal residue" evidence="2">
    <location>
        <position position="1"/>
    </location>
</feature>
<name>A0A6A5U1K9_9PLEO</name>
<keyword evidence="3" id="KW-1185">Reference proteome</keyword>
<feature type="non-terminal residue" evidence="2">
    <location>
        <position position="356"/>
    </location>
</feature>
<accession>A0A6A5U1K9</accession>
<organism evidence="2 3">
    <name type="scientific">Byssothecium circinans</name>
    <dbReference type="NCBI Taxonomy" id="147558"/>
    <lineage>
        <taxon>Eukaryota</taxon>
        <taxon>Fungi</taxon>
        <taxon>Dikarya</taxon>
        <taxon>Ascomycota</taxon>
        <taxon>Pezizomycotina</taxon>
        <taxon>Dothideomycetes</taxon>
        <taxon>Pleosporomycetidae</taxon>
        <taxon>Pleosporales</taxon>
        <taxon>Massarineae</taxon>
        <taxon>Massarinaceae</taxon>
        <taxon>Byssothecium</taxon>
    </lineage>
</organism>
<dbReference type="EMBL" id="ML976996">
    <property type="protein sequence ID" value="KAF1955087.1"/>
    <property type="molecule type" value="Genomic_DNA"/>
</dbReference>
<dbReference type="PANTHER" id="PTHR33112:SF8">
    <property type="entry name" value="HETEROKARYON INCOMPATIBILITY DOMAIN-CONTAINING PROTEIN"/>
    <property type="match status" value="1"/>
</dbReference>
<protein>
    <submittedName>
        <fullName evidence="2">HET-domain-containing protein</fullName>
    </submittedName>
</protein>
<evidence type="ECO:0000313" key="2">
    <source>
        <dbReference type="EMBL" id="KAF1955087.1"/>
    </source>
</evidence>
<dbReference type="Proteomes" id="UP000800035">
    <property type="component" value="Unassembled WGS sequence"/>
</dbReference>
<dbReference type="AlphaFoldDB" id="A0A6A5U1K9"/>
<sequence>VHRCINEHTKCNSTISSDPWYPSRLLRLDQHPEGTTLCVRLVETKEAEISGPYLSLSHRWGTADFIKLLSDNLASMKIDVPFSTLSPTFQDAVWIALEFDCHYLWVDSLCIIQDSDEDWLKESSSMQDVYRHAKFTISAANPWALESGLFSRRYTDQVSSLCHEIRFDADSPKTTKSLVFHDGIWTRLVASAPINRRGWIFQERYLSKRVLHFSSIQLAWECETLEACEMLPFSVDDALQSQWSSTAPKRTWRPTRRQLKNYFRDKKVPPWLDAWITIIEDYSRRTFSEPSDKLIALSGVATDFFEKTGDTYLAGLWKNRFIAHMAWYSMFPSLSSRPIQYRAPSWSWAAIEGRVY</sequence>
<feature type="domain" description="Heterokaryon incompatibility" evidence="1">
    <location>
        <begin position="53"/>
        <end position="203"/>
    </location>
</feature>
<dbReference type="PANTHER" id="PTHR33112">
    <property type="entry name" value="DOMAIN PROTEIN, PUTATIVE-RELATED"/>
    <property type="match status" value="1"/>
</dbReference>
<dbReference type="Pfam" id="PF06985">
    <property type="entry name" value="HET"/>
    <property type="match status" value="1"/>
</dbReference>
<evidence type="ECO:0000259" key="1">
    <source>
        <dbReference type="Pfam" id="PF06985"/>
    </source>
</evidence>
<evidence type="ECO:0000313" key="3">
    <source>
        <dbReference type="Proteomes" id="UP000800035"/>
    </source>
</evidence>
<reference evidence="2" key="1">
    <citation type="journal article" date="2020" name="Stud. Mycol.">
        <title>101 Dothideomycetes genomes: a test case for predicting lifestyles and emergence of pathogens.</title>
        <authorList>
            <person name="Haridas S."/>
            <person name="Albert R."/>
            <person name="Binder M."/>
            <person name="Bloem J."/>
            <person name="Labutti K."/>
            <person name="Salamov A."/>
            <person name="Andreopoulos B."/>
            <person name="Baker S."/>
            <person name="Barry K."/>
            <person name="Bills G."/>
            <person name="Bluhm B."/>
            <person name="Cannon C."/>
            <person name="Castanera R."/>
            <person name="Culley D."/>
            <person name="Daum C."/>
            <person name="Ezra D."/>
            <person name="Gonzalez J."/>
            <person name="Henrissat B."/>
            <person name="Kuo A."/>
            <person name="Liang C."/>
            <person name="Lipzen A."/>
            <person name="Lutzoni F."/>
            <person name="Magnuson J."/>
            <person name="Mondo S."/>
            <person name="Nolan M."/>
            <person name="Ohm R."/>
            <person name="Pangilinan J."/>
            <person name="Park H.-J."/>
            <person name="Ramirez L."/>
            <person name="Alfaro M."/>
            <person name="Sun H."/>
            <person name="Tritt A."/>
            <person name="Yoshinaga Y."/>
            <person name="Zwiers L.-H."/>
            <person name="Turgeon B."/>
            <person name="Goodwin S."/>
            <person name="Spatafora J."/>
            <person name="Crous P."/>
            <person name="Grigoriev I."/>
        </authorList>
    </citation>
    <scope>NUCLEOTIDE SEQUENCE</scope>
    <source>
        <strain evidence="2">CBS 675.92</strain>
    </source>
</reference>